<protein>
    <recommendedName>
        <fullName evidence="4">Protein sip-5</fullName>
    </recommendedName>
</protein>
<keyword evidence="3" id="KW-1185">Reference proteome</keyword>
<comment type="caution">
    <text evidence="2">The sequence shown here is derived from an EMBL/GenBank/DDBJ whole genome shotgun (WGS) entry which is preliminary data.</text>
</comment>
<feature type="region of interest" description="Disordered" evidence="1">
    <location>
        <begin position="93"/>
        <end position="166"/>
    </location>
</feature>
<accession>A0ABP7N1E9</accession>
<evidence type="ECO:0000256" key="1">
    <source>
        <dbReference type="SAM" id="MobiDB-lite"/>
    </source>
</evidence>
<reference evidence="3" key="1">
    <citation type="journal article" date="2019" name="Int. J. Syst. Evol. Microbiol.">
        <title>The Global Catalogue of Microorganisms (GCM) 10K type strain sequencing project: providing services to taxonomists for standard genome sequencing and annotation.</title>
        <authorList>
            <consortium name="The Broad Institute Genomics Platform"/>
            <consortium name="The Broad Institute Genome Sequencing Center for Infectious Disease"/>
            <person name="Wu L."/>
            <person name="Ma J."/>
        </authorList>
    </citation>
    <scope>NUCLEOTIDE SEQUENCE [LARGE SCALE GENOMIC DNA]</scope>
    <source>
        <strain evidence="3">JCM 16916</strain>
    </source>
</reference>
<dbReference type="Proteomes" id="UP001501727">
    <property type="component" value="Unassembled WGS sequence"/>
</dbReference>
<evidence type="ECO:0000313" key="2">
    <source>
        <dbReference type="EMBL" id="GAA3934625.1"/>
    </source>
</evidence>
<feature type="compositionally biased region" description="Basic and acidic residues" evidence="1">
    <location>
        <begin position="140"/>
        <end position="150"/>
    </location>
</feature>
<evidence type="ECO:0000313" key="3">
    <source>
        <dbReference type="Proteomes" id="UP001501727"/>
    </source>
</evidence>
<evidence type="ECO:0008006" key="4">
    <source>
        <dbReference type="Google" id="ProtNLM"/>
    </source>
</evidence>
<feature type="compositionally biased region" description="Low complexity" evidence="1">
    <location>
        <begin position="112"/>
        <end position="131"/>
    </location>
</feature>
<dbReference type="EMBL" id="BAAAZU010000041">
    <property type="protein sequence ID" value="GAA3934625.1"/>
    <property type="molecule type" value="Genomic_DNA"/>
</dbReference>
<gene>
    <name evidence="2" type="ORF">GCM10022229_30380</name>
</gene>
<dbReference type="RefSeq" id="WP_344760898.1">
    <property type="nucleotide sequence ID" value="NZ_BAAAZU010000041.1"/>
</dbReference>
<organism evidence="2 3">
    <name type="scientific">Luteimonas lutimaris</name>
    <dbReference type="NCBI Taxonomy" id="698645"/>
    <lineage>
        <taxon>Bacteria</taxon>
        <taxon>Pseudomonadati</taxon>
        <taxon>Pseudomonadota</taxon>
        <taxon>Gammaproteobacteria</taxon>
        <taxon>Lysobacterales</taxon>
        <taxon>Lysobacteraceae</taxon>
        <taxon>Luteimonas</taxon>
    </lineage>
</organism>
<sequence length="166" mass="17425">MNYKAIRRRVERTEQLVEGRALQTGERAKALKATWRESWTPTRIILGGLAAGFLTGRADPSRALKQIGAGGRWIQLVGALSGLLASLQSSVAAATADTASDHAEQAADEAGDAASAAQAAAGEAPAPAQAEHAAEPPLPRSDRRRPDPTWDTRPAPAEAATEISER</sequence>
<name>A0ABP7N1E9_9GAMM</name>
<proteinExistence type="predicted"/>